<feature type="compositionally biased region" description="Acidic residues" evidence="2">
    <location>
        <begin position="176"/>
        <end position="185"/>
    </location>
</feature>
<dbReference type="SMART" id="SM00454">
    <property type="entry name" value="SAM"/>
    <property type="match status" value="1"/>
</dbReference>
<organism evidence="4 5">
    <name type="scientific">Cocos nucifera</name>
    <name type="common">Coconut palm</name>
    <dbReference type="NCBI Taxonomy" id="13894"/>
    <lineage>
        <taxon>Eukaryota</taxon>
        <taxon>Viridiplantae</taxon>
        <taxon>Streptophyta</taxon>
        <taxon>Embryophyta</taxon>
        <taxon>Tracheophyta</taxon>
        <taxon>Spermatophyta</taxon>
        <taxon>Magnoliopsida</taxon>
        <taxon>Liliopsida</taxon>
        <taxon>Arecaceae</taxon>
        <taxon>Arecoideae</taxon>
        <taxon>Cocoseae</taxon>
        <taxon>Attaleinae</taxon>
        <taxon>Cocos</taxon>
    </lineage>
</organism>
<gene>
    <name evidence="4" type="ORF">COCNU_02G015580</name>
</gene>
<evidence type="ECO:0000313" key="4">
    <source>
        <dbReference type="EMBL" id="KAG1331590.1"/>
    </source>
</evidence>
<reference evidence="4" key="2">
    <citation type="submission" date="2019-07" db="EMBL/GenBank/DDBJ databases">
        <authorList>
            <person name="Yang Y."/>
            <person name="Bocs S."/>
            <person name="Baudouin L."/>
        </authorList>
    </citation>
    <scope>NUCLEOTIDE SEQUENCE</scope>
    <source>
        <tissue evidence="4">Spear leaf of Hainan Tall coconut</tissue>
    </source>
</reference>
<dbReference type="PANTHER" id="PTHR10627:SF69">
    <property type="entry name" value="PROTEIN BICAUDAL C"/>
    <property type="match status" value="1"/>
</dbReference>
<dbReference type="EMBL" id="CM017873">
    <property type="protein sequence ID" value="KAG1331590.1"/>
    <property type="molecule type" value="Genomic_DNA"/>
</dbReference>
<comment type="caution">
    <text evidence="4">The sequence shown here is derived from an EMBL/GenBank/DDBJ whole genome shotgun (WGS) entry which is preliminary data.</text>
</comment>
<evidence type="ECO:0000256" key="1">
    <source>
        <dbReference type="ARBA" id="ARBA00022737"/>
    </source>
</evidence>
<proteinExistence type="predicted"/>
<dbReference type="Pfam" id="PF00536">
    <property type="entry name" value="SAM_1"/>
    <property type="match status" value="1"/>
</dbReference>
<keyword evidence="5" id="KW-1185">Reference proteome</keyword>
<evidence type="ECO:0000259" key="3">
    <source>
        <dbReference type="PROSITE" id="PS50105"/>
    </source>
</evidence>
<protein>
    <submittedName>
        <fullName evidence="4">Protein bicaudal C</fullName>
    </submittedName>
</protein>
<evidence type="ECO:0000256" key="2">
    <source>
        <dbReference type="SAM" id="MobiDB-lite"/>
    </source>
</evidence>
<dbReference type="InterPro" id="IPR001660">
    <property type="entry name" value="SAM"/>
</dbReference>
<dbReference type="AlphaFoldDB" id="A0A8K0I003"/>
<dbReference type="SUPFAM" id="SSF47769">
    <property type="entry name" value="SAM/Pointed domain"/>
    <property type="match status" value="1"/>
</dbReference>
<keyword evidence="1" id="KW-0677">Repeat</keyword>
<accession>A0A8K0I003</accession>
<feature type="region of interest" description="Disordered" evidence="2">
    <location>
        <begin position="65"/>
        <end position="112"/>
    </location>
</feature>
<dbReference type="PROSITE" id="PS50105">
    <property type="entry name" value="SAM_DOMAIN"/>
    <property type="match status" value="1"/>
</dbReference>
<reference evidence="4" key="1">
    <citation type="journal article" date="2017" name="Gigascience">
        <title>The genome draft of coconut (Cocos nucifera).</title>
        <authorList>
            <person name="Xiao Y."/>
            <person name="Xu P."/>
            <person name="Fan H."/>
            <person name="Baudouin L."/>
            <person name="Xia W."/>
            <person name="Bocs S."/>
            <person name="Xu J."/>
            <person name="Li Q."/>
            <person name="Guo A."/>
            <person name="Zhou L."/>
            <person name="Li J."/>
            <person name="Wu Y."/>
            <person name="Ma Z."/>
            <person name="Armero A."/>
            <person name="Issali A.E."/>
            <person name="Liu N."/>
            <person name="Peng M."/>
            <person name="Yang Y."/>
        </authorList>
    </citation>
    <scope>NUCLEOTIDE SEQUENCE</scope>
    <source>
        <tissue evidence="4">Spear leaf of Hainan Tall coconut</tissue>
    </source>
</reference>
<sequence length="308" mass="33227">MADPQAQDAPTNGAVASAATAGETFVPGSKRQRRPSVRLGDIGEQPAAISSELQLRRGKQWKISSSLVGDHPRQLLPSKDPSKAPSKSRPLTTLGPDDPRDAPDLPLPPSSSCAAVEDRVVLPVDEILEPVGVAIRRGVRDAKARRAVARRARSGWTSKLDEGTDAADLKSSGGEDAGDEGYPEFDDLRVEDSESPRAAAAGVRVRVSDSRNIGPATDVVEEDLPSETDGGDWDNQNGRCGSHEDSEVRSWLNRLGLSRYAPVFEIHEVDDEVLPYLTLDDLKDMGINAVGSRRKMYCAIQKLKKGFL</sequence>
<feature type="region of interest" description="Disordered" evidence="2">
    <location>
        <begin position="214"/>
        <end position="244"/>
    </location>
</feature>
<feature type="compositionally biased region" description="Low complexity" evidence="2">
    <location>
        <begin position="77"/>
        <end position="96"/>
    </location>
</feature>
<name>A0A8K0I003_COCNU</name>
<feature type="region of interest" description="Disordered" evidence="2">
    <location>
        <begin position="144"/>
        <end position="187"/>
    </location>
</feature>
<dbReference type="CDD" id="cd09487">
    <property type="entry name" value="SAM_superfamily"/>
    <property type="match status" value="1"/>
</dbReference>
<dbReference type="Gene3D" id="1.10.150.50">
    <property type="entry name" value="Transcription Factor, Ets-1"/>
    <property type="match status" value="1"/>
</dbReference>
<dbReference type="PANTHER" id="PTHR10627">
    <property type="entry name" value="SCP160"/>
    <property type="match status" value="1"/>
</dbReference>
<feature type="compositionally biased region" description="Acidic residues" evidence="2">
    <location>
        <begin position="219"/>
        <end position="232"/>
    </location>
</feature>
<evidence type="ECO:0000313" key="5">
    <source>
        <dbReference type="Proteomes" id="UP000797356"/>
    </source>
</evidence>
<dbReference type="Proteomes" id="UP000797356">
    <property type="component" value="Chromosome 2"/>
</dbReference>
<feature type="domain" description="SAM" evidence="3">
    <location>
        <begin position="243"/>
        <end position="306"/>
    </location>
</feature>
<dbReference type="OrthoDB" id="539213at2759"/>
<feature type="region of interest" description="Disordered" evidence="2">
    <location>
        <begin position="1"/>
        <end position="45"/>
    </location>
</feature>
<dbReference type="InterPro" id="IPR013761">
    <property type="entry name" value="SAM/pointed_sf"/>
</dbReference>